<feature type="domain" description="RCK C-terminal" evidence="8">
    <location>
        <begin position="367"/>
        <end position="452"/>
    </location>
</feature>
<keyword evidence="2" id="KW-0813">Transport</keyword>
<gene>
    <name evidence="9" type="primary">trkA</name>
    <name evidence="9" type="ORF">QJT92_05030</name>
    <name evidence="10" type="ORF">SAMN05444853_10268</name>
</gene>
<dbReference type="NCBIfam" id="NF007032">
    <property type="entry name" value="PRK09496.1-4"/>
    <property type="match status" value="1"/>
</dbReference>
<keyword evidence="3" id="KW-0633">Potassium transport</keyword>
<dbReference type="GO" id="GO:0015079">
    <property type="term" value="F:potassium ion transmembrane transporter activity"/>
    <property type="evidence" value="ECO:0007669"/>
    <property type="project" value="InterPro"/>
</dbReference>
<keyword evidence="4" id="KW-0630">Potassium</keyword>
<dbReference type="OrthoDB" id="9775180at2"/>
<evidence type="ECO:0000313" key="10">
    <source>
        <dbReference type="EMBL" id="SEL96243.1"/>
    </source>
</evidence>
<feature type="domain" description="RCK C-terminal" evidence="8">
    <location>
        <begin position="142"/>
        <end position="226"/>
    </location>
</feature>
<dbReference type="InterPro" id="IPR036291">
    <property type="entry name" value="NAD(P)-bd_dom_sf"/>
</dbReference>
<protein>
    <recommendedName>
        <fullName evidence="1">Trk system potassium uptake protein TrkA</fullName>
    </recommendedName>
</protein>
<reference evidence="9 12" key="3">
    <citation type="journal article" date="2023" name="Front. Microbiol.">
        <title>Phylogeography and host specificity of Pasteurellaceae pathogenic to sea-farmed fish in the north-east Atlantic.</title>
        <authorList>
            <person name="Gulla S."/>
            <person name="Colquhoun D.J."/>
            <person name="Olsen A.B."/>
            <person name="Spilsberg B."/>
            <person name="Lagesen K."/>
            <person name="Aakesson C.P."/>
            <person name="Strom S."/>
            <person name="Manji F."/>
            <person name="Birkbeck T.H."/>
            <person name="Nilsen H.K."/>
        </authorList>
    </citation>
    <scope>NUCLEOTIDE SEQUENCE [LARGE SCALE GENOMIC DNA]</scope>
    <source>
        <strain evidence="9 12">VIO11850</strain>
    </source>
</reference>
<dbReference type="STRING" id="97481.SAMN05444853_10268"/>
<evidence type="ECO:0000313" key="11">
    <source>
        <dbReference type="Proteomes" id="UP000198883"/>
    </source>
</evidence>
<accession>A0A1H7UGT5</accession>
<evidence type="ECO:0000256" key="1">
    <source>
        <dbReference type="ARBA" id="ARBA00017378"/>
    </source>
</evidence>
<evidence type="ECO:0000256" key="3">
    <source>
        <dbReference type="ARBA" id="ARBA00022538"/>
    </source>
</evidence>
<dbReference type="Gene3D" id="3.40.50.720">
    <property type="entry name" value="NAD(P)-binding Rossmann-like Domain"/>
    <property type="match status" value="2"/>
</dbReference>
<organism evidence="10 11">
    <name type="scientific">Phocoenobacter skyensis</name>
    <dbReference type="NCBI Taxonomy" id="97481"/>
    <lineage>
        <taxon>Bacteria</taxon>
        <taxon>Pseudomonadati</taxon>
        <taxon>Pseudomonadota</taxon>
        <taxon>Gammaproteobacteria</taxon>
        <taxon>Pasteurellales</taxon>
        <taxon>Pasteurellaceae</taxon>
        <taxon>Phocoenobacter</taxon>
    </lineage>
</organism>
<reference evidence="11" key="1">
    <citation type="submission" date="2016-10" db="EMBL/GenBank/DDBJ databases">
        <authorList>
            <person name="Varghese N."/>
            <person name="Submissions S."/>
        </authorList>
    </citation>
    <scope>NUCLEOTIDE SEQUENCE [LARGE SCALE GENOMIC DNA]</scope>
    <source>
        <strain evidence="11">DSM 24204</strain>
    </source>
</reference>
<keyword evidence="6" id="KW-0406">Ion transport</keyword>
<dbReference type="InterPro" id="IPR006036">
    <property type="entry name" value="K_uptake_TrkA"/>
</dbReference>
<keyword evidence="5" id="KW-0520">NAD</keyword>
<dbReference type="FunFam" id="3.40.50.720:FF:000042">
    <property type="entry name" value="Trk system potassium transporter TrkA"/>
    <property type="match status" value="1"/>
</dbReference>
<reference evidence="10" key="2">
    <citation type="submission" date="2016-10" db="EMBL/GenBank/DDBJ databases">
        <authorList>
            <person name="de Groot N.N."/>
        </authorList>
    </citation>
    <scope>NUCLEOTIDE SEQUENCE [LARGE SCALE GENOMIC DNA]</scope>
    <source>
        <strain evidence="10">DSM 24204</strain>
    </source>
</reference>
<dbReference type="EMBL" id="JASAVS010000009">
    <property type="protein sequence ID" value="MDP8085289.1"/>
    <property type="molecule type" value="Genomic_DNA"/>
</dbReference>
<dbReference type="PANTHER" id="PTHR43833:SF5">
    <property type="entry name" value="TRK SYSTEM POTASSIUM UPTAKE PROTEIN TRKA"/>
    <property type="match status" value="1"/>
</dbReference>
<dbReference type="Pfam" id="PF02080">
    <property type="entry name" value="TrkA_C"/>
    <property type="match status" value="2"/>
</dbReference>
<dbReference type="Proteomes" id="UP000198883">
    <property type="component" value="Unassembled WGS sequence"/>
</dbReference>
<feature type="domain" description="RCK N-terminal" evidence="7">
    <location>
        <begin position="1"/>
        <end position="122"/>
    </location>
</feature>
<evidence type="ECO:0000256" key="4">
    <source>
        <dbReference type="ARBA" id="ARBA00022958"/>
    </source>
</evidence>
<dbReference type="Pfam" id="PF02254">
    <property type="entry name" value="TrkA_N"/>
    <property type="match status" value="2"/>
</dbReference>
<dbReference type="EMBL" id="FOBN01000002">
    <property type="protein sequence ID" value="SEL96243.1"/>
    <property type="molecule type" value="Genomic_DNA"/>
</dbReference>
<dbReference type="InterPro" id="IPR050721">
    <property type="entry name" value="Trk_Ktr_HKT_K-transport"/>
</dbReference>
<name>A0A1H7UGT5_9PAST</name>
<evidence type="ECO:0000313" key="12">
    <source>
        <dbReference type="Proteomes" id="UP001224812"/>
    </source>
</evidence>
<dbReference type="Gene3D" id="3.30.70.1450">
    <property type="entry name" value="Regulator of K+ conductance, C-terminal domain"/>
    <property type="match status" value="2"/>
</dbReference>
<dbReference type="GeneID" id="83545634"/>
<dbReference type="NCBIfam" id="NF007039">
    <property type="entry name" value="PRK09496.3-2"/>
    <property type="match status" value="1"/>
</dbReference>
<dbReference type="InterPro" id="IPR036721">
    <property type="entry name" value="RCK_C_sf"/>
</dbReference>
<feature type="domain" description="RCK N-terminal" evidence="7">
    <location>
        <begin position="231"/>
        <end position="347"/>
    </location>
</feature>
<dbReference type="PROSITE" id="PS51201">
    <property type="entry name" value="RCK_N"/>
    <property type="match status" value="2"/>
</dbReference>
<dbReference type="NCBIfam" id="NF007031">
    <property type="entry name" value="PRK09496.1-2"/>
    <property type="match status" value="1"/>
</dbReference>
<dbReference type="AlphaFoldDB" id="A0A1H7UGT5"/>
<proteinExistence type="predicted"/>
<sequence>MKIIILGAGQVGSSLAENLVRDNEITIIDDNDAMLAGLQAKHDLQVIHGNGASPRILREAGASDADLLVAVTNSDDTNMIACQIAFTLFKIPTKLARIRNPDYVRERDILFNNKVLPIDHIIAPELLITEQIFQLIDYSGASQIAHFADNRISLVSIKAYYGGPLVGYPISALKDHLPHIEARIISIIRQGRTIVPKATTIIEADDDVFFICEKAHIKAIMSELQRLEKQPKRIMIVGGGDISTKLANALENQCSVKLIENDAEKAEKLAEKLSKTLVLNGNASDKELLFEEHIENIDLFLALTEDDETNIMSALLAKRMGAKKTLVLVQRNVYLDLIQGGAIDLVISPQQSTISTLLTHVRKGDIVKVASLNQGTVEGLEIIVHGDKETSKVVDREVQELKLPPGAIVGAIFRDNDVFIAHKSTKILAGDHLILFLNDQRQVDEIEKLFQLSATFL</sequence>
<dbReference type="FunFam" id="3.30.70.1450:FF:000001">
    <property type="entry name" value="Trk system potassium transporter TrkA"/>
    <property type="match status" value="1"/>
</dbReference>
<dbReference type="InterPro" id="IPR006037">
    <property type="entry name" value="RCK_C"/>
</dbReference>
<evidence type="ECO:0000256" key="2">
    <source>
        <dbReference type="ARBA" id="ARBA00022448"/>
    </source>
</evidence>
<dbReference type="InterPro" id="IPR003148">
    <property type="entry name" value="RCK_N"/>
</dbReference>
<dbReference type="PROSITE" id="PS51202">
    <property type="entry name" value="RCK_C"/>
    <property type="match status" value="2"/>
</dbReference>
<dbReference type="SUPFAM" id="SSF116726">
    <property type="entry name" value="TrkA C-terminal domain-like"/>
    <property type="match status" value="2"/>
</dbReference>
<evidence type="ECO:0000313" key="9">
    <source>
        <dbReference type="EMBL" id="MDP8085289.1"/>
    </source>
</evidence>
<evidence type="ECO:0000259" key="7">
    <source>
        <dbReference type="PROSITE" id="PS51201"/>
    </source>
</evidence>
<evidence type="ECO:0000256" key="6">
    <source>
        <dbReference type="ARBA" id="ARBA00023065"/>
    </source>
</evidence>
<dbReference type="PRINTS" id="PR00335">
    <property type="entry name" value="KUPTAKETRKA"/>
</dbReference>
<evidence type="ECO:0000256" key="5">
    <source>
        <dbReference type="ARBA" id="ARBA00023027"/>
    </source>
</evidence>
<keyword evidence="12" id="KW-1185">Reference proteome</keyword>
<dbReference type="Proteomes" id="UP001224812">
    <property type="component" value="Unassembled WGS sequence"/>
</dbReference>
<dbReference type="PANTHER" id="PTHR43833">
    <property type="entry name" value="POTASSIUM CHANNEL PROTEIN 2-RELATED-RELATED"/>
    <property type="match status" value="1"/>
</dbReference>
<dbReference type="SUPFAM" id="SSF51735">
    <property type="entry name" value="NAD(P)-binding Rossmann-fold domains"/>
    <property type="match status" value="2"/>
</dbReference>
<dbReference type="NCBIfam" id="NF007030">
    <property type="entry name" value="PRK09496.1-1"/>
    <property type="match status" value="1"/>
</dbReference>
<evidence type="ECO:0000259" key="8">
    <source>
        <dbReference type="PROSITE" id="PS51202"/>
    </source>
</evidence>
<dbReference type="GO" id="GO:0005886">
    <property type="term" value="C:plasma membrane"/>
    <property type="evidence" value="ECO:0007669"/>
    <property type="project" value="InterPro"/>
</dbReference>
<dbReference type="RefSeq" id="WP_090919869.1">
    <property type="nucleotide sequence ID" value="NZ_CP016180.1"/>
</dbReference>